<dbReference type="PANTHER" id="PTHR12965">
    <property type="entry name" value="VACUOLAR PROTEIN SORTING 54"/>
    <property type="match status" value="1"/>
</dbReference>
<keyword evidence="5" id="KW-0653">Protein transport</keyword>
<dbReference type="Pfam" id="PF07928">
    <property type="entry name" value="Vps54"/>
    <property type="match status" value="1"/>
</dbReference>
<evidence type="ECO:0000259" key="8">
    <source>
        <dbReference type="Pfam" id="PF07928"/>
    </source>
</evidence>
<dbReference type="Pfam" id="PF10475">
    <property type="entry name" value="Vps54_N"/>
    <property type="match status" value="1"/>
</dbReference>
<dbReference type="PANTHER" id="PTHR12965:SF0">
    <property type="entry name" value="VACUOLAR PROTEIN SORTING-ASSOCIATED PROTEIN 54"/>
    <property type="match status" value="1"/>
</dbReference>
<evidence type="ECO:0000259" key="9">
    <source>
        <dbReference type="Pfam" id="PF10475"/>
    </source>
</evidence>
<sequence length="892" mass="97485">MGLPEPARGYLTGVANNPRSGWLEYFGLPEDIDEWTIEDLRGLVVTPAPAFPAESPETKLQVTLADFRGYLESVGNPYRYLTANRPVAGGCNGDGGTSSSTQDTPSLAGVPEICFRNDFDLAQPDTFAFFSPPEQPHATMVMLERLTQWLDQVELTLLNEVSTRSDGFFEALESYDHLSQQVALGRSQIEALRLRIRALEVNLVEKSLSLPRLVRQRANTAALHAKLRLVHAVWRTQPTIQQLLAAGDFPGALELITSSQQLLDTELRGVTALSHLGRGLAETKALIQDMMNKDLLQVALGYELEHGAPLMPVEALASELDLRLSPLALGLLRLRVLHDALRALQDQLKKDVRALIKRRLQELLEAHGEASRPTDAAAAAAATAATASAAAAADGVPASDAAAADGSEPKVVDGGETVKPAKKIMDQLRELSLDGFEAVMAGVVAPLMVLLRRAAAIHTALKKALAASLATSVTSQADGGVEEEEDAAGAYAKQVEQQSAETLQAVCELAHERYARLLKVRKEVHTKLPLTLFVRVNRVAVEFIRDVQHLCGQPCHALGTELQQHANAFLDATHAEAARKLEAIVEVEQWKQVDIPSDYQDIVGSLVRKQVPKIQEAELLKLRENDAADKATAKELIVDGSAYKAVSSGLLLLSMVTHYLQCLANLQTVSTHVAQKLPALLKLFHTKAYQQVLMAGAMRPDSAGLKSISAKHLALSSQSLGMFLTLMPHIKAVLAAYVPEAQRSLLKEMDSATADYEEHQQQLFSKFVSILEERRREHVKKLAEALAPSEDRRRPETSACIKAVVDDIVKMHKTLQPLLTRHQLHAVFTQVLASFDAGLLASYQGLDCGPVFTRQCIVQDVHFVRTEVDKLHLVPNVFPELVKFAQALTLHQ</sequence>
<name>A0A7S0HPJ8_9EUKA</name>
<evidence type="ECO:0000256" key="3">
    <source>
        <dbReference type="ARBA" id="ARBA00017665"/>
    </source>
</evidence>
<dbReference type="GO" id="GO:0019905">
    <property type="term" value="F:syntaxin binding"/>
    <property type="evidence" value="ECO:0007669"/>
    <property type="project" value="TreeGrafter"/>
</dbReference>
<organism evidence="10">
    <name type="scientific">Phaeocystis antarctica</name>
    <dbReference type="NCBI Taxonomy" id="33657"/>
    <lineage>
        <taxon>Eukaryota</taxon>
        <taxon>Haptista</taxon>
        <taxon>Haptophyta</taxon>
        <taxon>Prymnesiophyceae</taxon>
        <taxon>Phaeocystales</taxon>
        <taxon>Phaeocystaceae</taxon>
        <taxon>Phaeocystis</taxon>
    </lineage>
</organism>
<dbReference type="GO" id="GO:0006896">
    <property type="term" value="P:Golgi to vacuole transport"/>
    <property type="evidence" value="ECO:0007669"/>
    <property type="project" value="TreeGrafter"/>
</dbReference>
<evidence type="ECO:0000256" key="2">
    <source>
        <dbReference type="ARBA" id="ARBA00009150"/>
    </source>
</evidence>
<comment type="similarity">
    <text evidence="2">Belongs to the VPS54 family.</text>
</comment>
<feature type="domain" description="Vacuolar protein sorting-associated protein 54 C-terminal" evidence="8">
    <location>
        <begin position="642"/>
        <end position="774"/>
    </location>
</feature>
<comment type="subcellular location">
    <subcellularLocation>
        <location evidence="1">Golgi apparatus</location>
        <location evidence="1">trans-Golgi network</location>
    </subcellularLocation>
</comment>
<keyword evidence="4" id="KW-0813">Transport</keyword>
<evidence type="ECO:0000256" key="1">
    <source>
        <dbReference type="ARBA" id="ARBA00004601"/>
    </source>
</evidence>
<evidence type="ECO:0000256" key="4">
    <source>
        <dbReference type="ARBA" id="ARBA00022448"/>
    </source>
</evidence>
<dbReference type="GO" id="GO:0042147">
    <property type="term" value="P:retrograde transport, endosome to Golgi"/>
    <property type="evidence" value="ECO:0007669"/>
    <property type="project" value="InterPro"/>
</dbReference>
<proteinExistence type="inferred from homology"/>
<reference evidence="10" key="1">
    <citation type="submission" date="2021-01" db="EMBL/GenBank/DDBJ databases">
        <authorList>
            <person name="Corre E."/>
            <person name="Pelletier E."/>
            <person name="Niang G."/>
            <person name="Scheremetjew M."/>
            <person name="Finn R."/>
            <person name="Kale V."/>
            <person name="Holt S."/>
            <person name="Cochrane G."/>
            <person name="Meng A."/>
            <person name="Brown T."/>
            <person name="Cohen L."/>
        </authorList>
    </citation>
    <scope>NUCLEOTIDE SEQUENCE</scope>
    <source>
        <strain evidence="10">CCMP1374</strain>
    </source>
</reference>
<dbReference type="InterPro" id="IPR039745">
    <property type="entry name" value="Vps54"/>
</dbReference>
<dbReference type="GO" id="GO:0015031">
    <property type="term" value="P:protein transport"/>
    <property type="evidence" value="ECO:0007669"/>
    <property type="project" value="UniProtKB-KW"/>
</dbReference>
<dbReference type="InterPro" id="IPR012501">
    <property type="entry name" value="Vps54_C"/>
</dbReference>
<dbReference type="AlphaFoldDB" id="A0A7S0HPJ8"/>
<dbReference type="EMBL" id="HBEP01018559">
    <property type="protein sequence ID" value="CAD8488740.1"/>
    <property type="molecule type" value="Transcribed_RNA"/>
</dbReference>
<dbReference type="InterPro" id="IPR019515">
    <property type="entry name" value="VPS54_N"/>
</dbReference>
<dbReference type="GO" id="GO:0000938">
    <property type="term" value="C:GARP complex"/>
    <property type="evidence" value="ECO:0007669"/>
    <property type="project" value="InterPro"/>
</dbReference>
<feature type="domain" description="Vacuolar protein sorting-associated protein 54 N-terminal" evidence="9">
    <location>
        <begin position="144"/>
        <end position="305"/>
    </location>
</feature>
<keyword evidence="7" id="KW-0175">Coiled coil</keyword>
<gene>
    <name evidence="10" type="ORF">PANT1444_LOCUS10399</name>
</gene>
<evidence type="ECO:0000313" key="10">
    <source>
        <dbReference type="EMBL" id="CAD8488740.1"/>
    </source>
</evidence>
<keyword evidence="6" id="KW-0333">Golgi apparatus</keyword>
<evidence type="ECO:0000256" key="5">
    <source>
        <dbReference type="ARBA" id="ARBA00022927"/>
    </source>
</evidence>
<protein>
    <recommendedName>
        <fullName evidence="3">Vacuolar protein sorting-associated protein 54</fullName>
    </recommendedName>
</protein>
<dbReference type="Gene3D" id="6.10.250.860">
    <property type="match status" value="1"/>
</dbReference>
<evidence type="ECO:0000256" key="6">
    <source>
        <dbReference type="ARBA" id="ARBA00023034"/>
    </source>
</evidence>
<dbReference type="GO" id="GO:0005829">
    <property type="term" value="C:cytosol"/>
    <property type="evidence" value="ECO:0007669"/>
    <property type="project" value="GOC"/>
</dbReference>
<evidence type="ECO:0000256" key="7">
    <source>
        <dbReference type="ARBA" id="ARBA00023054"/>
    </source>
</evidence>
<accession>A0A7S0HPJ8</accession>